<gene>
    <name evidence="2" type="ORF">BN2614_LOCUS1</name>
</gene>
<evidence type="ECO:0000256" key="1">
    <source>
        <dbReference type="SAM" id="MobiDB-lite"/>
    </source>
</evidence>
<reference evidence="2 3" key="1">
    <citation type="submission" date="2018-10" db="EMBL/GenBank/DDBJ databases">
        <authorList>
            <person name="Ekblom R."/>
            <person name="Jareborg N."/>
        </authorList>
    </citation>
    <scope>NUCLEOTIDE SEQUENCE [LARGE SCALE GENOMIC DNA]</scope>
    <source>
        <tissue evidence="2">Muscle</tissue>
    </source>
</reference>
<protein>
    <submittedName>
        <fullName evidence="2">Uncharacterized protein</fullName>
    </submittedName>
</protein>
<organism evidence="2 3">
    <name type="scientific">Gulo gulo</name>
    <name type="common">Wolverine</name>
    <name type="synonym">Gluton</name>
    <dbReference type="NCBI Taxonomy" id="48420"/>
    <lineage>
        <taxon>Eukaryota</taxon>
        <taxon>Metazoa</taxon>
        <taxon>Chordata</taxon>
        <taxon>Craniata</taxon>
        <taxon>Vertebrata</taxon>
        <taxon>Euteleostomi</taxon>
        <taxon>Mammalia</taxon>
        <taxon>Eutheria</taxon>
        <taxon>Laurasiatheria</taxon>
        <taxon>Carnivora</taxon>
        <taxon>Caniformia</taxon>
        <taxon>Musteloidea</taxon>
        <taxon>Mustelidae</taxon>
        <taxon>Guloninae</taxon>
        <taxon>Gulo</taxon>
    </lineage>
</organism>
<feature type="region of interest" description="Disordered" evidence="1">
    <location>
        <begin position="1"/>
        <end position="85"/>
    </location>
</feature>
<sequence>FSSPVFNPLLSPRRDQHNRTPPKSKNVIVVRDTRPRGGNKPSGAADPDRDESPGKAEGPACGGAATLPGWAPSTGAARRPRRHKP</sequence>
<evidence type="ECO:0000313" key="3">
    <source>
        <dbReference type="Proteomes" id="UP000269945"/>
    </source>
</evidence>
<dbReference type="AlphaFoldDB" id="A0A9X9M4I5"/>
<feature type="non-terminal residue" evidence="2">
    <location>
        <position position="85"/>
    </location>
</feature>
<comment type="caution">
    <text evidence="2">The sequence shown here is derived from an EMBL/GenBank/DDBJ whole genome shotgun (WGS) entry which is preliminary data.</text>
</comment>
<feature type="non-terminal residue" evidence="2">
    <location>
        <position position="1"/>
    </location>
</feature>
<evidence type="ECO:0000313" key="2">
    <source>
        <dbReference type="EMBL" id="VCX35507.1"/>
    </source>
</evidence>
<dbReference type="Proteomes" id="UP000269945">
    <property type="component" value="Unassembled WGS sequence"/>
</dbReference>
<name>A0A9X9M4I5_GULGU</name>
<keyword evidence="3" id="KW-1185">Reference proteome</keyword>
<proteinExistence type="predicted"/>
<accession>A0A9X9M4I5</accession>
<dbReference type="EMBL" id="CYRY02042609">
    <property type="protein sequence ID" value="VCX35507.1"/>
    <property type="molecule type" value="Genomic_DNA"/>
</dbReference>